<accession>A0ABN3DRG7</accession>
<dbReference type="Proteomes" id="UP001500305">
    <property type="component" value="Unassembled WGS sequence"/>
</dbReference>
<protein>
    <submittedName>
        <fullName evidence="2">CbrC family protein</fullName>
    </submittedName>
</protein>
<organism evidence="2 3">
    <name type="scientific">Kitasatospora cystarginea</name>
    <dbReference type="NCBI Taxonomy" id="58350"/>
    <lineage>
        <taxon>Bacteria</taxon>
        <taxon>Bacillati</taxon>
        <taxon>Actinomycetota</taxon>
        <taxon>Actinomycetes</taxon>
        <taxon>Kitasatosporales</taxon>
        <taxon>Streptomycetaceae</taxon>
        <taxon>Kitasatospora</taxon>
    </lineage>
</organism>
<proteinExistence type="inferred from homology"/>
<dbReference type="EMBL" id="BAAATR010000007">
    <property type="protein sequence ID" value="GAA2239704.1"/>
    <property type="molecule type" value="Genomic_DNA"/>
</dbReference>
<reference evidence="2 3" key="1">
    <citation type="journal article" date="2019" name="Int. J. Syst. Evol. Microbiol.">
        <title>The Global Catalogue of Microorganisms (GCM) 10K type strain sequencing project: providing services to taxonomists for standard genome sequencing and annotation.</title>
        <authorList>
            <consortium name="The Broad Institute Genomics Platform"/>
            <consortium name="The Broad Institute Genome Sequencing Center for Infectious Disease"/>
            <person name="Wu L."/>
            <person name="Ma J."/>
        </authorList>
    </citation>
    <scope>NUCLEOTIDE SEQUENCE [LARGE SCALE GENOMIC DNA]</scope>
    <source>
        <strain evidence="2 3">JCM 7356</strain>
    </source>
</reference>
<keyword evidence="3" id="KW-1185">Reference proteome</keyword>
<comment type="similarity">
    <text evidence="1">Belongs to the UPF0167 family.</text>
</comment>
<evidence type="ECO:0000313" key="3">
    <source>
        <dbReference type="Proteomes" id="UP001500305"/>
    </source>
</evidence>
<evidence type="ECO:0000256" key="1">
    <source>
        <dbReference type="ARBA" id="ARBA00008525"/>
    </source>
</evidence>
<comment type="caution">
    <text evidence="2">The sequence shown here is derived from an EMBL/GenBank/DDBJ whole genome shotgun (WGS) entry which is preliminary data.</text>
</comment>
<evidence type="ECO:0000313" key="2">
    <source>
        <dbReference type="EMBL" id="GAA2239704.1"/>
    </source>
</evidence>
<sequence>MIRSLIVTEQLPVFPYHPDPVATGAIVRSDGECSCCDRARGYIYTGPVYAAEDLRNRLCPWCIANGSAAARFDAQFTDVVDDVPRDRLFAITQRTPGFSAWQQEHWLVHCDDGAAFLGTAGAAGLAAYPEAWTSLQRELESWPASQAEQFLKALTKDGQPTAYLFRCRVCGSHLAYSDAT</sequence>
<gene>
    <name evidence="2" type="ORF">GCM10010430_21270</name>
</gene>
<dbReference type="Pfam" id="PF03691">
    <property type="entry name" value="UPF0167"/>
    <property type="match status" value="1"/>
</dbReference>
<name>A0ABN3DRG7_9ACTN</name>
<dbReference type="InterPro" id="IPR005363">
    <property type="entry name" value="UPF0167"/>
</dbReference>